<dbReference type="NCBIfam" id="NF033503">
    <property type="entry name" value="LarB"/>
    <property type="match status" value="1"/>
</dbReference>
<sequence>MLSILRRYRAGELSETEAEHLLRRTQLEELAGQAHLDLGRQARRGLPEVVLAAGKTPPDAARLTVRLAQEQGQGLASRLSAEHWSELEAEVGAAGLELHRHVNAARVLRPGFSPATVDARIAVITAGTSDLAVAEEVRMLALAGGIECRLVADVGVAGLHRLVAPLSRLLDWEPDVIVVAAGMDGVLPGLVAGLTDRPVIGVPVSTGYGLGGGGEAALLTMLQSCSTGLVTVNLDNGVGAGAAAVLIAARAARRGAEAVERRQSPPPPAPRPPEKAAPQL</sequence>
<dbReference type="AlphaFoldDB" id="A0A934KH87"/>
<feature type="domain" description="PurE" evidence="2">
    <location>
        <begin position="119"/>
        <end position="253"/>
    </location>
</feature>
<reference evidence="3 4" key="1">
    <citation type="submission" date="2020-10" db="EMBL/GenBank/DDBJ databases">
        <title>Ca. Dormibacterota MAGs.</title>
        <authorList>
            <person name="Montgomery K."/>
        </authorList>
    </citation>
    <scope>NUCLEOTIDE SEQUENCE [LARGE SCALE GENOMIC DNA]</scope>
    <source>
        <strain evidence="3">SC8811_S16_3</strain>
    </source>
</reference>
<gene>
    <name evidence="3" type="primary">larB</name>
    <name evidence="3" type="ORF">JF888_05425</name>
</gene>
<organism evidence="3 4">
    <name type="scientific">Candidatus Dormiibacter inghamiae</name>
    <dbReference type="NCBI Taxonomy" id="3127013"/>
    <lineage>
        <taxon>Bacteria</taxon>
        <taxon>Bacillati</taxon>
        <taxon>Candidatus Dormiibacterota</taxon>
        <taxon>Candidatus Dormibacteria</taxon>
        <taxon>Candidatus Dormibacterales</taxon>
        <taxon>Candidatus Dormibacteraceae</taxon>
        <taxon>Candidatus Dormiibacter</taxon>
    </lineage>
</organism>
<name>A0A934KH87_9BACT</name>
<evidence type="ECO:0000256" key="1">
    <source>
        <dbReference type="SAM" id="MobiDB-lite"/>
    </source>
</evidence>
<dbReference type="SUPFAM" id="SSF52255">
    <property type="entry name" value="N5-CAIR mutase (phosphoribosylaminoimidazole carboxylase, PurE)"/>
    <property type="match status" value="1"/>
</dbReference>
<dbReference type="Proteomes" id="UP000620075">
    <property type="component" value="Unassembled WGS sequence"/>
</dbReference>
<dbReference type="EMBL" id="JAEKNQ010000021">
    <property type="protein sequence ID" value="MBJ7602618.1"/>
    <property type="molecule type" value="Genomic_DNA"/>
</dbReference>
<feature type="region of interest" description="Disordered" evidence="1">
    <location>
        <begin position="256"/>
        <end position="280"/>
    </location>
</feature>
<dbReference type="PANTHER" id="PTHR43064">
    <property type="entry name" value="PHOSPHORIBOSYLAMINOIMIDAZOLE CARBOXYLASE-RELATED"/>
    <property type="match status" value="1"/>
</dbReference>
<accession>A0A934KH87</accession>
<dbReference type="InterPro" id="IPR039476">
    <property type="entry name" value="P2CMN_synthase_LarB"/>
</dbReference>
<dbReference type="Gene3D" id="3.40.50.1970">
    <property type="match status" value="1"/>
</dbReference>
<protein>
    <submittedName>
        <fullName evidence="3">Nickel pincer cofactor biosynthesis protein LarB</fullName>
    </submittedName>
</protein>
<dbReference type="SMART" id="SM01001">
    <property type="entry name" value="AIRC"/>
    <property type="match status" value="1"/>
</dbReference>
<dbReference type="PANTHER" id="PTHR43064:SF1">
    <property type="entry name" value="SLL1489 PROTEIN"/>
    <property type="match status" value="1"/>
</dbReference>
<dbReference type="GO" id="GO:0016787">
    <property type="term" value="F:hydrolase activity"/>
    <property type="evidence" value="ECO:0007669"/>
    <property type="project" value="InterPro"/>
</dbReference>
<dbReference type="RefSeq" id="WP_338177277.1">
    <property type="nucleotide sequence ID" value="NZ_JAEKNQ010000021.1"/>
</dbReference>
<comment type="caution">
    <text evidence="3">The sequence shown here is derived from an EMBL/GenBank/DDBJ whole genome shotgun (WGS) entry which is preliminary data.</text>
</comment>
<proteinExistence type="predicted"/>
<evidence type="ECO:0000313" key="4">
    <source>
        <dbReference type="Proteomes" id="UP000620075"/>
    </source>
</evidence>
<dbReference type="InterPro" id="IPR000031">
    <property type="entry name" value="PurE_dom"/>
</dbReference>
<evidence type="ECO:0000259" key="2">
    <source>
        <dbReference type="SMART" id="SM01001"/>
    </source>
</evidence>
<evidence type="ECO:0000313" key="3">
    <source>
        <dbReference type="EMBL" id="MBJ7602618.1"/>
    </source>
</evidence>
<dbReference type="GO" id="GO:0006189">
    <property type="term" value="P:'de novo' IMP biosynthetic process"/>
    <property type="evidence" value="ECO:0007669"/>
    <property type="project" value="InterPro"/>
</dbReference>
<dbReference type="Pfam" id="PF00731">
    <property type="entry name" value="AIRC"/>
    <property type="match status" value="1"/>
</dbReference>